<gene>
    <name evidence="2" type="ORF">H6F44_15210</name>
</gene>
<dbReference type="Pfam" id="PF06051">
    <property type="entry name" value="DUF928"/>
    <property type="match status" value="1"/>
</dbReference>
<protein>
    <submittedName>
        <fullName evidence="2">DUF928 domain-containing protein</fullName>
    </submittedName>
</protein>
<dbReference type="Proteomes" id="UP000631421">
    <property type="component" value="Unassembled WGS sequence"/>
</dbReference>
<reference evidence="2" key="1">
    <citation type="journal article" date="2015" name="ISME J.">
        <title>Draft Genome Sequence of Streptomyces incarnatus NRRL8089, which Produces the Nucleoside Antibiotic Sinefungin.</title>
        <authorList>
            <person name="Oshima K."/>
            <person name="Hattori M."/>
            <person name="Shimizu H."/>
            <person name="Fukuda K."/>
            <person name="Nemoto M."/>
            <person name="Inagaki K."/>
            <person name="Tamura T."/>
        </authorList>
    </citation>
    <scope>NUCLEOTIDE SEQUENCE</scope>
    <source>
        <strain evidence="2">FACHB-1277</strain>
    </source>
</reference>
<proteinExistence type="predicted"/>
<name>A0A926Z748_9CYAN</name>
<organism evidence="2 3">
    <name type="scientific">Pseudanabaena cinerea FACHB-1277</name>
    <dbReference type="NCBI Taxonomy" id="2949581"/>
    <lineage>
        <taxon>Bacteria</taxon>
        <taxon>Bacillati</taxon>
        <taxon>Cyanobacteriota</taxon>
        <taxon>Cyanophyceae</taxon>
        <taxon>Pseudanabaenales</taxon>
        <taxon>Pseudanabaenaceae</taxon>
        <taxon>Pseudanabaena</taxon>
        <taxon>Pseudanabaena cinerea</taxon>
    </lineage>
</organism>
<dbReference type="AlphaFoldDB" id="A0A926Z748"/>
<keyword evidence="3" id="KW-1185">Reference proteome</keyword>
<comment type="caution">
    <text evidence="2">The sequence shown here is derived from an EMBL/GenBank/DDBJ whole genome shotgun (WGS) entry which is preliminary data.</text>
</comment>
<dbReference type="EMBL" id="JACJPY010000054">
    <property type="protein sequence ID" value="MBD2151458.1"/>
    <property type="molecule type" value="Genomic_DNA"/>
</dbReference>
<feature type="chain" id="PRO_5037486676" evidence="1">
    <location>
        <begin position="34"/>
        <end position="273"/>
    </location>
</feature>
<sequence length="273" mass="29686">MSLNIFNTLNVFSISAICLATAPILMTPSSAIAQYGLGLPPSAGTGGATRGSLPQITMIVPEDGAKTLAARPTFYWYIAPPNLTSVTNPAATAIPSSSSSKQSFKITLFLRDGSDRSARSVFVGEGVADQPGLYRFTMPKDAPELVVGKVQRWQVRWQANSGASQVDVNAPIRRDDDPKVLAAITNAKDHLAKARIYAQNGYWYDAIDAYTNWLTANPQDKTARDERSKLLKDGFKNHSAFSKEQEGNITKLLTQLDANLSAVDMPLVPRVRR</sequence>
<keyword evidence="1" id="KW-0732">Signal</keyword>
<reference evidence="2" key="2">
    <citation type="submission" date="2020-08" db="EMBL/GenBank/DDBJ databases">
        <authorList>
            <person name="Chen M."/>
            <person name="Teng W."/>
            <person name="Zhao L."/>
            <person name="Hu C."/>
            <person name="Zhou Y."/>
            <person name="Han B."/>
            <person name="Song L."/>
            <person name="Shu W."/>
        </authorList>
    </citation>
    <scope>NUCLEOTIDE SEQUENCE</scope>
    <source>
        <strain evidence="2">FACHB-1277</strain>
    </source>
</reference>
<evidence type="ECO:0000313" key="3">
    <source>
        <dbReference type="Proteomes" id="UP000631421"/>
    </source>
</evidence>
<feature type="signal peptide" evidence="1">
    <location>
        <begin position="1"/>
        <end position="33"/>
    </location>
</feature>
<dbReference type="RefSeq" id="WP_190351877.1">
    <property type="nucleotide sequence ID" value="NZ_JACJPY010000054.1"/>
</dbReference>
<accession>A0A926Z748</accession>
<evidence type="ECO:0000256" key="1">
    <source>
        <dbReference type="SAM" id="SignalP"/>
    </source>
</evidence>
<dbReference type="InterPro" id="IPR010328">
    <property type="entry name" value="DUF928"/>
</dbReference>
<evidence type="ECO:0000313" key="2">
    <source>
        <dbReference type="EMBL" id="MBD2151458.1"/>
    </source>
</evidence>